<dbReference type="STRING" id="34103.SAMN05421778_11470"/>
<gene>
    <name evidence="1" type="ORF">X805_04880</name>
</gene>
<evidence type="ECO:0000313" key="2">
    <source>
        <dbReference type="Proteomes" id="UP000026714"/>
    </source>
</evidence>
<keyword evidence="2" id="KW-1185">Reference proteome</keyword>
<dbReference type="NCBIfam" id="NF047331">
    <property type="entry name" value="phage_HTJ"/>
    <property type="match status" value="1"/>
</dbReference>
<comment type="caution">
    <text evidence="1">The sequence shown here is derived from an EMBL/GenBank/DDBJ whole genome shotgun (WGS) entry which is preliminary data.</text>
</comment>
<accession>A0A059KRS7</accession>
<dbReference type="EMBL" id="AZRA01000010">
    <property type="protein sequence ID" value="KDB53934.1"/>
    <property type="molecule type" value="Genomic_DNA"/>
</dbReference>
<reference evidence="1 2" key="1">
    <citation type="journal article" date="2014" name="FEMS Microbiol. Ecol.">
        <title>Sphaerotilus natans encrusted with nanoball-shaped Fe(III) oxide minerals formed by nitrate-reducing mixotrophic Fe(II) oxidation.</title>
        <authorList>
            <person name="Park S."/>
            <person name="Kim D.H."/>
            <person name="Lee J.H."/>
            <person name="Hur H.G."/>
        </authorList>
    </citation>
    <scope>NUCLEOTIDE SEQUENCE [LARGE SCALE GENOMIC DNA]</scope>
    <source>
        <strain evidence="1 2">DSM 6575</strain>
    </source>
</reference>
<name>A0A059KRS7_9BURK</name>
<dbReference type="AlphaFoldDB" id="A0A059KRS7"/>
<sequence>MVASGTLSIREGNTVHEYRSMAELMQALAYVRRELATQAAPVPRPAGGVFTFRRVNAAGE</sequence>
<protein>
    <submittedName>
        <fullName evidence="1">Uncharacterized protein</fullName>
    </submittedName>
</protein>
<proteinExistence type="predicted"/>
<evidence type="ECO:0000313" key="1">
    <source>
        <dbReference type="EMBL" id="KDB53934.1"/>
    </source>
</evidence>
<organism evidence="1 2">
    <name type="scientific">Sphaerotilus natans subsp. natans DSM 6575</name>
    <dbReference type="NCBI Taxonomy" id="1286631"/>
    <lineage>
        <taxon>Bacteria</taxon>
        <taxon>Pseudomonadati</taxon>
        <taxon>Pseudomonadota</taxon>
        <taxon>Betaproteobacteria</taxon>
        <taxon>Burkholderiales</taxon>
        <taxon>Sphaerotilaceae</taxon>
        <taxon>Sphaerotilus</taxon>
    </lineage>
</organism>
<dbReference type="Proteomes" id="UP000026714">
    <property type="component" value="Unassembled WGS sequence"/>
</dbReference>